<proteinExistence type="predicted"/>
<feature type="transmembrane region" description="Helical" evidence="1">
    <location>
        <begin position="945"/>
        <end position="970"/>
    </location>
</feature>
<name>A0A9N9BX56_9GLOM</name>
<dbReference type="Proteomes" id="UP000789570">
    <property type="component" value="Unassembled WGS sequence"/>
</dbReference>
<keyword evidence="1" id="KW-0472">Membrane</keyword>
<comment type="caution">
    <text evidence="2">The sequence shown here is derived from an EMBL/GenBank/DDBJ whole genome shotgun (WGS) entry which is preliminary data.</text>
</comment>
<evidence type="ECO:0000313" key="3">
    <source>
        <dbReference type="Proteomes" id="UP000789570"/>
    </source>
</evidence>
<feature type="transmembrane region" description="Helical" evidence="1">
    <location>
        <begin position="831"/>
        <end position="849"/>
    </location>
</feature>
<protein>
    <submittedName>
        <fullName evidence="2">17961_t:CDS:1</fullName>
    </submittedName>
</protein>
<sequence length="1107" mass="129087">MNVEDANEVDKFGGQKSSDWHISISPDGKYILVFNHVTQKFKIIEFEKYDQVDEAKLYDIKTDLFDGCKRYSKWMLAISNQIEQGVIFVAISCVTESDMLVRNDESNNLDKDNISEIKEIKIDECNFSESKPSSGKTVIYKIELNSKNEKDNNEPNIYKMENMGGVVLFVHDTITHDKSTHDNYCFIFNAGGIHRRTICDNILNGLEHFNYPRRLENELNNLRKTKSCISRIKNSVFDHYFYIEQYKEGVQVMQLYDLKTMQIRQIFNMHEDKQYSNEYSKPILAISKNEQIIAFSSGNGKLTLYLIENGLEIINKSFEKDTKIIACEFKNDDKLMIIIKTSQSQRGEMLLWDLFNSSKNRFRSICDGIELDEGNENPSYNAKIPGKFVSVTSNGTILSIYDSILEIKPKKDQILVSPYSTVFSTDKSQVGKPNEMIKSKCENVSIFHQGSTGVAQPLVHNCEPWDNQIFENKMWIYLDKEGSLQLYIGKNTIQVWRKTMKKNHKFVLEYFWADNKDQLEVTKLIVYDNGFQLKWKETNVEYQIQWPFENHKIPIQHACDALEYLNDQSNHLIGYDNQHAFEEIKGNISAMIWKFIKNYPDIWRMMDIRYNLMNKIINSGSNPLIKHILFGDGKEKQYLHIPRTIRWVDSNNSESHLPKPDSDLQTAIKLCKPDIERNRRILIVTYLLEYYATKATEHPGWLITIPDALPYLYEFKLEHYVSELFYKRCMEGIEISNIIEYTDIIPKRYQVTLNTKQDLLAFNPISKLISTSKQKISPKVLRDNLELGLRKIWVKICTNEQLKYSPTVKMVPLYNFTVNNTSQKVESDKNLISVVIAIIVMSIYAAPSFSSKDAFANVVTTRRIAATITFTMLLLWFELILYLRLLSAGIAHSFLLLLQHPEFTELDQTENNPARNYIISFISTYNWLNGEFLQQDTWDIWQVKIITLFGSMLLITILQNMFIAFIWGVYAEAYTKGRSALLRFRAESISDYEALEQIYFDPPVPEPKYIYYLGKSKSYKDWDSKVRSRESENNKLYDYYEEKMIDTVLPYEDDEMKSDDNKGFENVEDNSDIKNKVTLLDNKVEDLKSVVNELNGKLDKLLNAIIK</sequence>
<organism evidence="2 3">
    <name type="scientific">Funneliformis caledonium</name>
    <dbReference type="NCBI Taxonomy" id="1117310"/>
    <lineage>
        <taxon>Eukaryota</taxon>
        <taxon>Fungi</taxon>
        <taxon>Fungi incertae sedis</taxon>
        <taxon>Mucoromycota</taxon>
        <taxon>Glomeromycotina</taxon>
        <taxon>Glomeromycetes</taxon>
        <taxon>Glomerales</taxon>
        <taxon>Glomeraceae</taxon>
        <taxon>Funneliformis</taxon>
    </lineage>
</organism>
<evidence type="ECO:0000256" key="1">
    <source>
        <dbReference type="SAM" id="Phobius"/>
    </source>
</evidence>
<evidence type="ECO:0000313" key="2">
    <source>
        <dbReference type="EMBL" id="CAG8581005.1"/>
    </source>
</evidence>
<feature type="transmembrane region" description="Helical" evidence="1">
    <location>
        <begin position="870"/>
        <end position="898"/>
    </location>
</feature>
<gene>
    <name evidence="2" type="ORF">FCALED_LOCUS7593</name>
</gene>
<keyword evidence="1" id="KW-1133">Transmembrane helix</keyword>
<keyword evidence="1" id="KW-0812">Transmembrane</keyword>
<accession>A0A9N9BX56</accession>
<reference evidence="2" key="1">
    <citation type="submission" date="2021-06" db="EMBL/GenBank/DDBJ databases">
        <authorList>
            <person name="Kallberg Y."/>
            <person name="Tangrot J."/>
            <person name="Rosling A."/>
        </authorList>
    </citation>
    <scope>NUCLEOTIDE SEQUENCE</scope>
    <source>
        <strain evidence="2">UK204</strain>
    </source>
</reference>
<dbReference type="EMBL" id="CAJVPQ010002045">
    <property type="protein sequence ID" value="CAG8581005.1"/>
    <property type="molecule type" value="Genomic_DNA"/>
</dbReference>
<keyword evidence="3" id="KW-1185">Reference proteome</keyword>
<dbReference type="AlphaFoldDB" id="A0A9N9BX56"/>
<dbReference type="SUPFAM" id="SSF69322">
    <property type="entry name" value="Tricorn protease domain 2"/>
    <property type="match status" value="1"/>
</dbReference>
<dbReference type="OrthoDB" id="2413390at2759"/>